<proteinExistence type="predicted"/>
<evidence type="ECO:0000313" key="2">
    <source>
        <dbReference type="EMBL" id="KZT56612.1"/>
    </source>
</evidence>
<reference evidence="2 3" key="1">
    <citation type="journal article" date="2016" name="Mol. Biol. Evol.">
        <title>Comparative Genomics of Early-Diverging Mushroom-Forming Fungi Provides Insights into the Origins of Lignocellulose Decay Capabilities.</title>
        <authorList>
            <person name="Nagy L.G."/>
            <person name="Riley R."/>
            <person name="Tritt A."/>
            <person name="Adam C."/>
            <person name="Daum C."/>
            <person name="Floudas D."/>
            <person name="Sun H."/>
            <person name="Yadav J.S."/>
            <person name="Pangilinan J."/>
            <person name="Larsson K.H."/>
            <person name="Matsuura K."/>
            <person name="Barry K."/>
            <person name="Labutti K."/>
            <person name="Kuo R."/>
            <person name="Ohm R.A."/>
            <person name="Bhattacharya S.S."/>
            <person name="Shirouzu T."/>
            <person name="Yoshinaga Y."/>
            <person name="Martin F.M."/>
            <person name="Grigoriev I.V."/>
            <person name="Hibbett D.S."/>
        </authorList>
    </citation>
    <scope>NUCLEOTIDE SEQUENCE [LARGE SCALE GENOMIC DNA]</scope>
    <source>
        <strain evidence="2 3">HHB12733</strain>
    </source>
</reference>
<evidence type="ECO:0000256" key="1">
    <source>
        <dbReference type="SAM" id="MobiDB-lite"/>
    </source>
</evidence>
<feature type="region of interest" description="Disordered" evidence="1">
    <location>
        <begin position="248"/>
        <end position="302"/>
    </location>
</feature>
<dbReference type="OrthoDB" id="1751331at2759"/>
<dbReference type="SUPFAM" id="SSF50249">
    <property type="entry name" value="Nucleic acid-binding proteins"/>
    <property type="match status" value="1"/>
</dbReference>
<dbReference type="Gene3D" id="2.40.50.140">
    <property type="entry name" value="Nucleic acid-binding proteins"/>
    <property type="match status" value="1"/>
</dbReference>
<feature type="compositionally biased region" description="Pro residues" evidence="1">
    <location>
        <begin position="260"/>
        <end position="271"/>
    </location>
</feature>
<organism evidence="2 3">
    <name type="scientific">Calocera cornea HHB12733</name>
    <dbReference type="NCBI Taxonomy" id="1353952"/>
    <lineage>
        <taxon>Eukaryota</taxon>
        <taxon>Fungi</taxon>
        <taxon>Dikarya</taxon>
        <taxon>Basidiomycota</taxon>
        <taxon>Agaricomycotina</taxon>
        <taxon>Dacrymycetes</taxon>
        <taxon>Dacrymycetales</taxon>
        <taxon>Dacrymycetaceae</taxon>
        <taxon>Calocera</taxon>
    </lineage>
</organism>
<dbReference type="EMBL" id="KV423975">
    <property type="protein sequence ID" value="KZT56612.1"/>
    <property type="molecule type" value="Genomic_DNA"/>
</dbReference>
<sequence length="701" mass="78709">MDPGLNPGGHALTAGTCQRILHNILDKQSLPQMQIIAVEEKTQASGRSREPPCFTIYLSDGKFTIPCIAGLDIVWQLQTYRLRVHNVVQVVGYSTYRVPGEDNKHLSILIHNVILVRAHPGKIGQPKYPPGFQFKRSIAYIRLRDPPPTYEWLSPAHQRNLIVAPRLLQGGEANIPVDLAPVQPMGGWMLTVGSRPPNHAAHWITPGHSPLDAQGRVQDGLNFVMHLDGIGWRWGASFEDIIARQDAHPVNPDPQAASPSPTPPPPAPPQPTQGALRGPFAYPHGNAPPDLNDPAHPGFDDVNTLTVGQDAAHVWVRLTRIENKSSTVDLVGHDATGTIDIVVRPNLKRNFDHTRLRLGRCYQIFNAQCIASRVWCRTFHPVQLSINEECGFFEVDEPTIPEWILNYRKLNQLQRGLSNKPIDVWCVIMNTSEIIPGKPKGDAVKGWDKPPQLTRCEVFVTDKSMYARRLMAWDEFPEQLYRRDGEVVLLHNVTMEDGRANEICLKTVSGLTEILRGQDAPDLAAPYNDMVQWWQQTLTEDPHWNVLAYSCSADGAKALKRLGLQTRAPTVTIRDVLNRRWGLRQDPDFFKIQGRILVTNPGSITYVGYLLRFRIVDRDNAIHDAVAFNTATKGALGVSAEYMRQQMGLGQNDFEAYNLARWAIDAAQAQTWLMNVEARTEMHGPFKGRHQWIVTHFAKVD</sequence>
<name>A0A165FE42_9BASI</name>
<dbReference type="InterPro" id="IPR012340">
    <property type="entry name" value="NA-bd_OB-fold"/>
</dbReference>
<dbReference type="InParanoid" id="A0A165FE42"/>
<dbReference type="STRING" id="1353952.A0A165FE42"/>
<protein>
    <submittedName>
        <fullName evidence="2">Uncharacterized protein</fullName>
    </submittedName>
</protein>
<accession>A0A165FE42</accession>
<dbReference type="AlphaFoldDB" id="A0A165FE42"/>
<dbReference type="Proteomes" id="UP000076842">
    <property type="component" value="Unassembled WGS sequence"/>
</dbReference>
<gene>
    <name evidence="2" type="ORF">CALCODRAFT_483855</name>
</gene>
<evidence type="ECO:0000313" key="3">
    <source>
        <dbReference type="Proteomes" id="UP000076842"/>
    </source>
</evidence>
<keyword evidence="3" id="KW-1185">Reference proteome</keyword>